<evidence type="ECO:0000313" key="2">
    <source>
        <dbReference type="Proteomes" id="UP000188273"/>
    </source>
</evidence>
<dbReference type="STRING" id="1940790.L21SP3_00128"/>
<dbReference type="KEGG" id="pbu:L21SP3_00128"/>
<keyword evidence="2" id="KW-1185">Reference proteome</keyword>
<evidence type="ECO:0000313" key="1">
    <source>
        <dbReference type="EMBL" id="AQQ08352.1"/>
    </source>
</evidence>
<dbReference type="Proteomes" id="UP000188273">
    <property type="component" value="Chromosome"/>
</dbReference>
<reference evidence="2" key="1">
    <citation type="submission" date="2017-02" db="EMBL/GenBank/DDBJ databases">
        <title>Comparative genomics and description of representatives of a novel lineage of planctomycetes thriving in anoxic sediments.</title>
        <authorList>
            <person name="Spring S."/>
            <person name="Bunk B."/>
            <person name="Sproer C."/>
            <person name="Klenk H.-P."/>
        </authorList>
    </citation>
    <scope>NUCLEOTIDE SEQUENCE [LARGE SCALE GENOMIC DNA]</scope>
    <source>
        <strain evidence="2">L21-RPul-D3</strain>
    </source>
</reference>
<accession>A0A1Q2HLQ3</accession>
<gene>
    <name evidence="1" type="ORF">L21SP3_00128</name>
</gene>
<sequence>MRYLIDGHNLVFAMKNSGEQLAGFEVHHAADLLCKALESYLVKRNERAVLYFDGTGPIDKSFYNSLSNVEVCFSGEDYEADDFLVEDIEDDSAPSSLAVVSNDRGVRDAAKRSKAVIKLSNDFWLDLVEDINRKPPKRKEPEAKRKGIDPCEVDMWLDYFGIDE</sequence>
<proteinExistence type="predicted"/>
<dbReference type="RefSeq" id="WP_077538540.1">
    <property type="nucleotide sequence ID" value="NZ_CP019633.1"/>
</dbReference>
<protein>
    <submittedName>
        <fullName evidence="1">Putative RNA-binding protein containing a PIN domain protein</fullName>
    </submittedName>
</protein>
<dbReference type="InterPro" id="IPR010298">
    <property type="entry name" value="YacP-like"/>
</dbReference>
<dbReference type="Pfam" id="PF05991">
    <property type="entry name" value="NYN_YacP"/>
    <property type="match status" value="1"/>
</dbReference>
<name>A0A1Q2HLQ3_9BACT</name>
<organism evidence="1 2">
    <name type="scientific">Sedimentisphaera cyanobacteriorum</name>
    <dbReference type="NCBI Taxonomy" id="1940790"/>
    <lineage>
        <taxon>Bacteria</taxon>
        <taxon>Pseudomonadati</taxon>
        <taxon>Planctomycetota</taxon>
        <taxon>Phycisphaerae</taxon>
        <taxon>Sedimentisphaerales</taxon>
        <taxon>Sedimentisphaeraceae</taxon>
        <taxon>Sedimentisphaera</taxon>
    </lineage>
</organism>
<dbReference type="OrthoDB" id="286832at2"/>
<dbReference type="AlphaFoldDB" id="A0A1Q2HLQ3"/>
<dbReference type="EMBL" id="CP019633">
    <property type="protein sequence ID" value="AQQ08352.1"/>
    <property type="molecule type" value="Genomic_DNA"/>
</dbReference>